<dbReference type="InterPro" id="IPR041698">
    <property type="entry name" value="Methyltransf_25"/>
</dbReference>
<comment type="caution">
    <text evidence="4">The sequence shown here is derived from an EMBL/GenBank/DDBJ whole genome shotgun (WGS) entry which is preliminary data.</text>
</comment>
<feature type="domain" description="Methyltransferase" evidence="2">
    <location>
        <begin position="87"/>
        <end position="178"/>
    </location>
</feature>
<evidence type="ECO:0000313" key="4">
    <source>
        <dbReference type="EMBL" id="OAJ62853.1"/>
    </source>
</evidence>
<dbReference type="SUPFAM" id="SSF53335">
    <property type="entry name" value="S-adenosyl-L-methionine-dependent methyltransferases"/>
    <property type="match status" value="1"/>
</dbReference>
<dbReference type="AlphaFoldDB" id="A0A1A9NA84"/>
<reference evidence="5 6" key="1">
    <citation type="submission" date="2016-04" db="EMBL/GenBank/DDBJ databases">
        <title>Reclassification of Paraburkholderia panaciterrae (Farh et al. 2015) Dobritsa &amp; Samadpour 2016 as a later homotypic synonym of Paraburkholderia ginsengiterrae (Farh et al. 2015) Dobritsa &amp; Samadpour 2016.</title>
        <authorList>
            <person name="Dobritsa A.P."/>
            <person name="Kutumbaka K."/>
            <person name="Samadpour M."/>
        </authorList>
    </citation>
    <scope>NUCLEOTIDE SEQUENCE [LARGE SCALE GENOMIC DNA]</scope>
    <source>
        <strain evidence="4 6">DCY85</strain>
        <strain evidence="3 5">DCY85-1</strain>
    </source>
</reference>
<evidence type="ECO:0000313" key="6">
    <source>
        <dbReference type="Proteomes" id="UP000078116"/>
    </source>
</evidence>
<evidence type="ECO:0000313" key="5">
    <source>
        <dbReference type="Proteomes" id="UP000077961"/>
    </source>
</evidence>
<dbReference type="CDD" id="cd02440">
    <property type="entry name" value="AdoMet_MTases"/>
    <property type="match status" value="1"/>
</dbReference>
<feature type="compositionally biased region" description="Basic and acidic residues" evidence="1">
    <location>
        <begin position="1"/>
        <end position="10"/>
    </location>
</feature>
<dbReference type="EMBL" id="LXKA01000154">
    <property type="protein sequence ID" value="OAJ62853.1"/>
    <property type="molecule type" value="Genomic_DNA"/>
</dbReference>
<dbReference type="Gene3D" id="3.40.50.150">
    <property type="entry name" value="Vaccinia Virus protein VP39"/>
    <property type="match status" value="1"/>
</dbReference>
<evidence type="ECO:0000256" key="1">
    <source>
        <dbReference type="SAM" id="MobiDB-lite"/>
    </source>
</evidence>
<proteinExistence type="predicted"/>
<dbReference type="STRING" id="1462993.A6V36_24025"/>
<keyword evidence="5" id="KW-1185">Reference proteome</keyword>
<dbReference type="OrthoDB" id="6006151at2"/>
<sequence>MSETDMRDQPRLQTIATPSEREGKTHAEDDTSTRHADQHAVDPHAAYYAARAPEYDVSVGYGTPLVEKHLAPLKAQLQSALDGRDALEIACGTGYWTHAVAATARSVLATDRDTASLALARTRMAPSAHVRCQLADAYTLEGVSGQFDAAYALFWWSHMPRSKIAAFLRTLHGKLAPGARVVFADQLPYGWHGKRRLDDEGNLLEERTLIDGTPFEIVKNFPTETEIASLLAGIAQQPVYSTGAGGRWWMISYRTTSKA</sequence>
<evidence type="ECO:0000259" key="2">
    <source>
        <dbReference type="Pfam" id="PF13649"/>
    </source>
</evidence>
<dbReference type="Pfam" id="PF13649">
    <property type="entry name" value="Methyltransf_25"/>
    <property type="match status" value="1"/>
</dbReference>
<dbReference type="EMBL" id="LXJZ01000091">
    <property type="protein sequence ID" value="OAJ61449.1"/>
    <property type="molecule type" value="Genomic_DNA"/>
</dbReference>
<dbReference type="Proteomes" id="UP000078116">
    <property type="component" value="Unassembled WGS sequence"/>
</dbReference>
<protein>
    <recommendedName>
        <fullName evidence="2">Methyltransferase domain-containing protein</fullName>
    </recommendedName>
</protein>
<feature type="compositionally biased region" description="Basic and acidic residues" evidence="1">
    <location>
        <begin position="19"/>
        <end position="38"/>
    </location>
</feature>
<dbReference type="InterPro" id="IPR029063">
    <property type="entry name" value="SAM-dependent_MTases_sf"/>
</dbReference>
<evidence type="ECO:0000313" key="3">
    <source>
        <dbReference type="EMBL" id="OAJ61449.1"/>
    </source>
</evidence>
<accession>A0A1A9NA84</accession>
<name>A0A1A9NA84_9BURK</name>
<organism evidence="4 6">
    <name type="scientific">Paraburkholderia ginsengiterrae</name>
    <dbReference type="NCBI Taxonomy" id="1462993"/>
    <lineage>
        <taxon>Bacteria</taxon>
        <taxon>Pseudomonadati</taxon>
        <taxon>Pseudomonadota</taxon>
        <taxon>Betaproteobacteria</taxon>
        <taxon>Burkholderiales</taxon>
        <taxon>Burkholderiaceae</taxon>
        <taxon>Paraburkholderia</taxon>
    </lineage>
</organism>
<dbReference type="RefSeq" id="WP_064266280.1">
    <property type="nucleotide sequence ID" value="NZ_LXJZ01000091.1"/>
</dbReference>
<dbReference type="Proteomes" id="UP000077961">
    <property type="component" value="Unassembled WGS sequence"/>
</dbReference>
<gene>
    <name evidence="3" type="ORF">A6V36_24025</name>
    <name evidence="4" type="ORF">A6V37_21805</name>
</gene>
<feature type="region of interest" description="Disordered" evidence="1">
    <location>
        <begin position="1"/>
        <end position="38"/>
    </location>
</feature>